<dbReference type="NCBIfam" id="TIGR01317">
    <property type="entry name" value="GOGAT_sm_gam"/>
    <property type="match status" value="1"/>
</dbReference>
<dbReference type="SUPFAM" id="SSF51971">
    <property type="entry name" value="Nucleotide-binding domain"/>
    <property type="match status" value="2"/>
</dbReference>
<feature type="domain" description="FAD/NAD(P)-binding" evidence="5">
    <location>
        <begin position="147"/>
        <end position="456"/>
    </location>
</feature>
<dbReference type="AlphaFoldDB" id="A0AAW9S2H7"/>
<feature type="domain" description="Dihydroprymidine dehydrogenase" evidence="6">
    <location>
        <begin position="24"/>
        <end position="133"/>
    </location>
</feature>
<dbReference type="GO" id="GO:0006537">
    <property type="term" value="P:glutamate biosynthetic process"/>
    <property type="evidence" value="ECO:0007669"/>
    <property type="project" value="UniProtKB-KW"/>
</dbReference>
<protein>
    <submittedName>
        <fullName evidence="7">Glutamate synthase subunit beta</fullName>
    </submittedName>
</protein>
<dbReference type="SUPFAM" id="SSF46548">
    <property type="entry name" value="alpha-helical ferredoxin"/>
    <property type="match status" value="1"/>
</dbReference>
<dbReference type="Pfam" id="PF14691">
    <property type="entry name" value="Fer4_20"/>
    <property type="match status" value="1"/>
</dbReference>
<accession>A0AAW9S2H7</accession>
<evidence type="ECO:0000259" key="6">
    <source>
        <dbReference type="Pfam" id="PF14691"/>
    </source>
</evidence>
<dbReference type="InterPro" id="IPR028261">
    <property type="entry name" value="DPD_II"/>
</dbReference>
<dbReference type="Proteomes" id="UP001378188">
    <property type="component" value="Unassembled WGS sequence"/>
</dbReference>
<dbReference type="GO" id="GO:0016639">
    <property type="term" value="F:oxidoreductase activity, acting on the CH-NH2 group of donors, NAD or NADP as acceptor"/>
    <property type="evidence" value="ECO:0007669"/>
    <property type="project" value="InterPro"/>
</dbReference>
<dbReference type="GO" id="GO:0051536">
    <property type="term" value="F:iron-sulfur cluster binding"/>
    <property type="evidence" value="ECO:0007669"/>
    <property type="project" value="InterPro"/>
</dbReference>
<dbReference type="PANTHER" id="PTHR43100:SF1">
    <property type="entry name" value="GLUTAMATE SYNTHASE [NADPH] SMALL CHAIN"/>
    <property type="match status" value="1"/>
</dbReference>
<evidence type="ECO:0000256" key="1">
    <source>
        <dbReference type="ARBA" id="ARBA00022605"/>
    </source>
</evidence>
<gene>
    <name evidence="7" type="ORF">V3328_20335</name>
</gene>
<sequence>MGKVTGFLEIDPQEQKYQPASDRIRHFREFAIPLGESEVRRQAARCMDCGIPFCHGPQGCPVNNQIPDWNDLVYQGDWEEAARNLHSTNNFPEITGRICPAPCEEACTLNLEDIPVTIKSIEQAISDRAFAAGWVRPQPPLRRTGRKVAVIGSGPGGLAGAQQLARAGHEVHLYEREPKAGGLLRYGIPDFKMEKHYIDLRVAQMEAEGVVFHYGMNIGVDVPTQEIVDNHDAVLLAIGSEAPRDPHLPGMELEGVHYAMPYLVQQNRRLGHEDISLETPILAAGKHVVVIGGGDTASDCVGTAFRQGAVSVTQLDIRPIPPIHEDKMLVWPYWPTKFRTSSSQAEGAEREFSAATIGMEGGRHGHVRRIHCMRVDEKRRPIEGTDFYLKAELVLIAIGFAHPVHEGLVHDLGMDLDGRGNVAADTDSYLTSNPKVWAAGDMRRGQSLVVWAIREGRQAARSIDLALMGETALPR</sequence>
<evidence type="ECO:0000259" key="5">
    <source>
        <dbReference type="Pfam" id="PF07992"/>
    </source>
</evidence>
<evidence type="ECO:0000256" key="3">
    <source>
        <dbReference type="ARBA" id="ARBA00023164"/>
    </source>
</evidence>
<dbReference type="InterPro" id="IPR051394">
    <property type="entry name" value="Glutamate_Synthase"/>
</dbReference>
<dbReference type="RefSeq" id="WP_340331547.1">
    <property type="nucleotide sequence ID" value="NZ_JAZHOF010000009.1"/>
</dbReference>
<evidence type="ECO:0000313" key="8">
    <source>
        <dbReference type="Proteomes" id="UP001378188"/>
    </source>
</evidence>
<evidence type="ECO:0000256" key="2">
    <source>
        <dbReference type="ARBA" id="ARBA00023002"/>
    </source>
</evidence>
<proteinExistence type="predicted"/>
<dbReference type="InterPro" id="IPR006005">
    <property type="entry name" value="Glut_synth_ssu1"/>
</dbReference>
<evidence type="ECO:0000313" key="7">
    <source>
        <dbReference type="EMBL" id="MEJ8573846.1"/>
    </source>
</evidence>
<keyword evidence="8" id="KW-1185">Reference proteome</keyword>
<comment type="caution">
    <text evidence="7">The sequence shown here is derived from an EMBL/GenBank/DDBJ whole genome shotgun (WGS) entry which is preliminary data.</text>
</comment>
<dbReference type="Gene3D" id="1.10.1060.10">
    <property type="entry name" value="Alpha-helical ferredoxin"/>
    <property type="match status" value="1"/>
</dbReference>
<dbReference type="PRINTS" id="PR00419">
    <property type="entry name" value="ADXRDTASE"/>
</dbReference>
<dbReference type="Pfam" id="PF07992">
    <property type="entry name" value="Pyr_redox_2"/>
    <property type="match status" value="1"/>
</dbReference>
<dbReference type="Gene3D" id="3.50.50.60">
    <property type="entry name" value="FAD/NAD(P)-binding domain"/>
    <property type="match status" value="1"/>
</dbReference>
<dbReference type="EMBL" id="JAZHOF010000009">
    <property type="protein sequence ID" value="MEJ8573846.1"/>
    <property type="molecule type" value="Genomic_DNA"/>
</dbReference>
<organism evidence="7 8">
    <name type="scientific">Microbaculum marinum</name>
    <dbReference type="NCBI Taxonomy" id="1764581"/>
    <lineage>
        <taxon>Bacteria</taxon>
        <taxon>Pseudomonadati</taxon>
        <taxon>Pseudomonadota</taxon>
        <taxon>Alphaproteobacteria</taxon>
        <taxon>Hyphomicrobiales</taxon>
        <taxon>Tepidamorphaceae</taxon>
        <taxon>Microbaculum</taxon>
    </lineage>
</organism>
<keyword evidence="3" id="KW-0314">Glutamate biosynthesis</keyword>
<dbReference type="Gene3D" id="3.40.50.720">
    <property type="entry name" value="NAD(P)-binding Rossmann-like Domain"/>
    <property type="match status" value="1"/>
</dbReference>
<dbReference type="PANTHER" id="PTHR43100">
    <property type="entry name" value="GLUTAMATE SYNTHASE [NADPH] SMALL CHAIN"/>
    <property type="match status" value="1"/>
</dbReference>
<dbReference type="InterPro" id="IPR036188">
    <property type="entry name" value="FAD/NAD-bd_sf"/>
</dbReference>
<keyword evidence="1" id="KW-0028">Amino-acid biosynthesis</keyword>
<comment type="pathway">
    <text evidence="4">Amino-acid biosynthesis.</text>
</comment>
<reference evidence="7 8" key="1">
    <citation type="submission" date="2024-02" db="EMBL/GenBank/DDBJ databases">
        <title>Genome analysis and characterization of Microbaculum marinisediminis sp. nov., isolated from marine sediment.</title>
        <authorList>
            <person name="Du Z.-J."/>
            <person name="Ye Y.-Q."/>
            <person name="Zhang Z.-R."/>
            <person name="Yuan S.-M."/>
            <person name="Zhang X.-Y."/>
        </authorList>
    </citation>
    <scope>NUCLEOTIDE SEQUENCE [LARGE SCALE GENOMIC DNA]</scope>
    <source>
        <strain evidence="7 8">SDUM1044001</strain>
    </source>
</reference>
<keyword evidence="2" id="KW-0560">Oxidoreductase</keyword>
<evidence type="ECO:0000256" key="4">
    <source>
        <dbReference type="ARBA" id="ARBA00029440"/>
    </source>
</evidence>
<dbReference type="InterPro" id="IPR023753">
    <property type="entry name" value="FAD/NAD-binding_dom"/>
</dbReference>
<dbReference type="InterPro" id="IPR009051">
    <property type="entry name" value="Helical_ferredxn"/>
</dbReference>
<name>A0AAW9S2H7_9HYPH</name>